<dbReference type="Proteomes" id="UP000095598">
    <property type="component" value="Unassembled WGS sequence"/>
</dbReference>
<reference evidence="1 2" key="1">
    <citation type="submission" date="2015-09" db="EMBL/GenBank/DDBJ databases">
        <authorList>
            <consortium name="Pathogen Informatics"/>
        </authorList>
    </citation>
    <scope>NUCLEOTIDE SEQUENCE [LARGE SCALE GENOMIC DNA]</scope>
    <source>
        <strain evidence="1 2">2789STDY5608868</strain>
    </source>
</reference>
<dbReference type="GO" id="GO:0016020">
    <property type="term" value="C:membrane"/>
    <property type="evidence" value="ECO:0007669"/>
    <property type="project" value="InterPro"/>
</dbReference>
<dbReference type="Pfam" id="PF02534">
    <property type="entry name" value="T4SS-DNA_transf"/>
    <property type="match status" value="1"/>
</dbReference>
<protein>
    <recommendedName>
        <fullName evidence="3">Type IV secretory pathway, VirD4 components</fullName>
    </recommendedName>
</protein>
<gene>
    <name evidence="1" type="ORF">ERS852425_03088</name>
</gene>
<proteinExistence type="predicted"/>
<evidence type="ECO:0000313" key="1">
    <source>
        <dbReference type="EMBL" id="CUN17157.1"/>
    </source>
</evidence>
<organism evidence="1 2">
    <name type="scientific">Anaerostipes hadrus</name>
    <dbReference type="NCBI Taxonomy" id="649756"/>
    <lineage>
        <taxon>Bacteria</taxon>
        <taxon>Bacillati</taxon>
        <taxon>Bacillota</taxon>
        <taxon>Clostridia</taxon>
        <taxon>Lachnospirales</taxon>
        <taxon>Lachnospiraceae</taxon>
        <taxon>Anaerostipes</taxon>
    </lineage>
</organism>
<name>A0A173USN3_ANAHA</name>
<dbReference type="EMBL" id="CYXT01000033">
    <property type="protein sequence ID" value="CUN17157.1"/>
    <property type="molecule type" value="Genomic_DNA"/>
</dbReference>
<dbReference type="AlphaFoldDB" id="A0A173USN3"/>
<dbReference type="RefSeq" id="WP_055259801.1">
    <property type="nucleotide sequence ID" value="NZ_CYXT01000033.1"/>
</dbReference>
<sequence length="437" mass="52302">MLGQLKRKQFNKKFKDEENPRNNFILSEHLAICNDANIKCRNHNVLAITMNDADQIIQKNILQANQNYIIFDSYRYLYESTKMELEKEGYLTKIIDFNHPEQSDQCNIFEYIHNAEDIEYLTSIILDDILYNADYKSNVVQSKSIMTSILRIILYYLGYECLTKRRNIMTIIELLKQLHPDNKDGRRRMEFKFEMVYDKEIKVLILKEWNSIKDNYSYEEQKQAFVNLAVYSNFIINCKEFQMLTCDNNLHLNEMENRKMAIFIEIGRAEIFQEYMKSLFHFMLKEIFAEGKEQTYPVQIVFWNETFLGDYIGNLSEKFMNMDRYNIRYFCVVQSHDRLRFLFSKSKEDHNVLKTNDIDEETLNFFNIVIFNKNSYVDKLLTDEAMSSDLKEYEKIISNFTGKKYAKKEIKQLRKISKDQCAVLVRGERMVVDDIIK</sequence>
<dbReference type="InterPro" id="IPR003688">
    <property type="entry name" value="TraG/VirD4"/>
</dbReference>
<evidence type="ECO:0000313" key="2">
    <source>
        <dbReference type="Proteomes" id="UP000095598"/>
    </source>
</evidence>
<evidence type="ECO:0008006" key="3">
    <source>
        <dbReference type="Google" id="ProtNLM"/>
    </source>
</evidence>
<accession>A0A173USN3</accession>